<gene>
    <name evidence="3" type="ORF">IRJ16_00290</name>
</gene>
<dbReference type="PANTHER" id="PTHR34978:SF3">
    <property type="entry name" value="SLR0241 PROTEIN"/>
    <property type="match status" value="1"/>
</dbReference>
<protein>
    <submittedName>
        <fullName evidence="3">M56 family metallopeptidase</fullName>
    </submittedName>
</protein>
<evidence type="ECO:0000313" key="4">
    <source>
        <dbReference type="Proteomes" id="UP000622475"/>
    </source>
</evidence>
<evidence type="ECO:0000256" key="1">
    <source>
        <dbReference type="SAM" id="Phobius"/>
    </source>
</evidence>
<feature type="transmembrane region" description="Helical" evidence="1">
    <location>
        <begin position="37"/>
        <end position="58"/>
    </location>
</feature>
<keyword evidence="1" id="KW-0812">Transmembrane</keyword>
<dbReference type="PANTHER" id="PTHR34978">
    <property type="entry name" value="POSSIBLE SENSOR-TRANSDUCER PROTEIN BLAR"/>
    <property type="match status" value="1"/>
</dbReference>
<feature type="transmembrane region" description="Helical" evidence="1">
    <location>
        <begin position="268"/>
        <end position="287"/>
    </location>
</feature>
<keyword evidence="1" id="KW-0472">Membrane</keyword>
<dbReference type="InterPro" id="IPR052173">
    <property type="entry name" value="Beta-lactam_resp_regulator"/>
</dbReference>
<dbReference type="Pfam" id="PF05569">
    <property type="entry name" value="Peptidase_M56"/>
    <property type="match status" value="1"/>
</dbReference>
<sequence length="598" mass="67644">MPALFIYLIKVNVALLIFCAGYYAVLRHLTFYNLNRVYLITAIIFSTLYPLLDVAAFLNRHEELAKPVQVVVINWQQPVKEITKTFLGRDVWFWMLAAFWAGVTLFGVRLGMQLLSLYRLHKRSQPLQIQQYMIRVIDGDINPFSFWQNIYINPKNHPERELGAILEHEQIHVKEWHTLDILLGELSAIFYWFNPGVWLMKRAIRENIEFITDQKILMKGVDRKDYQYSLLNVNMGAENSAIVNNFNMSTIKKRIMMMNAKRSSKVNITRYLFLVPAVVVLLLIFSVSKAEVKKVAKNSEKIMQAITIKLKDMVTIDEPVKTETKQATKKKRQVQTLEVALSDSMEVSPMRKFFHIDFVTKVDTDRRPSVNITRLYRGISLDSNNKITKMRVNGQEVPEVFIDGVKSEMARLAEIIPDHITDVKVFSGEMATKGQVHVITNRLPGVSVSPLYRGDSLIHKTKVQGIQIQTSGSTGRLRGYPVPADGSGKIVTADGDTVYATNVSFTRAISAEPDLKEVTVKGFSAHATPAKVLNIKATSTSFNFNDKLVIIDGKESKATDIKDLGIDHIDTIGNMPGSEGVKKYGDKAKNGVVFIKTK</sequence>
<keyword evidence="1" id="KW-1133">Transmembrane helix</keyword>
<evidence type="ECO:0000259" key="2">
    <source>
        <dbReference type="Pfam" id="PF05569"/>
    </source>
</evidence>
<comment type="caution">
    <text evidence="3">The sequence shown here is derived from an EMBL/GenBank/DDBJ whole genome shotgun (WGS) entry which is preliminary data.</text>
</comment>
<name>A0A929KTT9_9SPHI</name>
<dbReference type="CDD" id="cd07341">
    <property type="entry name" value="M56_BlaR1_MecR1_like"/>
    <property type="match status" value="1"/>
</dbReference>
<feature type="domain" description="Peptidase M56" evidence="2">
    <location>
        <begin position="146"/>
        <end position="258"/>
    </location>
</feature>
<dbReference type="AlphaFoldDB" id="A0A929KTT9"/>
<feature type="transmembrane region" description="Helical" evidence="1">
    <location>
        <begin position="6"/>
        <end position="25"/>
    </location>
</feature>
<dbReference type="InterPro" id="IPR008756">
    <property type="entry name" value="Peptidase_M56"/>
</dbReference>
<evidence type="ECO:0000313" key="3">
    <source>
        <dbReference type="EMBL" id="MBE9660310.1"/>
    </source>
</evidence>
<dbReference type="Proteomes" id="UP000622475">
    <property type="component" value="Unassembled WGS sequence"/>
</dbReference>
<feature type="transmembrane region" description="Helical" evidence="1">
    <location>
        <begin position="91"/>
        <end position="112"/>
    </location>
</feature>
<reference evidence="3" key="1">
    <citation type="submission" date="2020-10" db="EMBL/GenBank/DDBJ databases">
        <title>Mucilaginibacter mali sp. nov., isolated from rhizosphere soil of apple orchard.</title>
        <authorList>
            <person name="Lee J.-S."/>
            <person name="Kim H.S."/>
            <person name="Kim J.-S."/>
        </authorList>
    </citation>
    <scope>NUCLEOTIDE SEQUENCE</scope>
    <source>
        <strain evidence="3">KCTC 22746</strain>
    </source>
</reference>
<dbReference type="EMBL" id="JADFFL010000001">
    <property type="protein sequence ID" value="MBE9660310.1"/>
    <property type="molecule type" value="Genomic_DNA"/>
</dbReference>
<accession>A0A929KTT9</accession>
<proteinExistence type="predicted"/>
<keyword evidence="4" id="KW-1185">Reference proteome</keyword>
<dbReference type="RefSeq" id="WP_194109516.1">
    <property type="nucleotide sequence ID" value="NZ_JADFFL010000001.1"/>
</dbReference>
<organism evidence="3 4">
    <name type="scientific">Mucilaginibacter myungsuensis</name>
    <dbReference type="NCBI Taxonomy" id="649104"/>
    <lineage>
        <taxon>Bacteria</taxon>
        <taxon>Pseudomonadati</taxon>
        <taxon>Bacteroidota</taxon>
        <taxon>Sphingobacteriia</taxon>
        <taxon>Sphingobacteriales</taxon>
        <taxon>Sphingobacteriaceae</taxon>
        <taxon>Mucilaginibacter</taxon>
    </lineage>
</organism>